<name>A0A5E4RKZ1_9BURK</name>
<accession>A0A5E4RKZ1</accession>
<dbReference type="PRINTS" id="PR00949">
    <property type="entry name" value="TYPE3IMAPROT"/>
</dbReference>
<keyword evidence="8" id="KW-0966">Cell projection</keyword>
<keyword evidence="7" id="KW-0813">Transport</keyword>
<dbReference type="PANTHER" id="PTHR30161">
    <property type="entry name" value="FLAGELLAR EXPORT PROTEIN, MEMBRANE FLHA SUBUNIT-RELATED"/>
    <property type="match status" value="1"/>
</dbReference>
<dbReference type="Pfam" id="PF00771">
    <property type="entry name" value="FHIPEP"/>
    <property type="match status" value="1"/>
</dbReference>
<keyword evidence="3 7" id="KW-1003">Cell membrane</keyword>
<keyword evidence="8" id="KW-0282">Flagellum</keyword>
<comment type="function">
    <text evidence="7">Required for formation of the rod structure of the flagellar apparatus. Together with FliI and FliH, may constitute the export apparatus of flagellin.</text>
</comment>
<sequence>MNLNPRANQFLRSSQTLLGGNLKSLAAPVLIVMILGMMILPLPPFILDLLFTFNIALAVMVLLVSMYTQKPLDFAAFPSVLLFSTLLRLSLNVASTRVVLLEGHTGPDAAGKVIEAFGHFLVGGNYAVGIVVFIILVVINFMVITKGAGRIAEVGARFTLDAMPGKQMAIDADLNAGLIGEDEARKRRTVIAQEADFYGSMDGASKFVRGDAVAGLMIMVINIVGGLIVGVAQHGLDIGTAAKNYTLLTIGDGLVAQIPALVISTAAGVVVSRVATDEDIGQQVVSQLFNNPRVLGITAAILGLMGLIPGMPHFAFLVLAVGLGALARWQHQRTERAKQESTRPTPVAASAPSEVAEASWDDVALVDPLGLEVGYRLIPLVDRNQDGELLKRIKGIRKKFAQEIGFLAPVVHIRDNLELRPNQYRITLKGVIIGEGEAYPGQLLAIDPGQVSAPLQGTPTRDPAFGLPATWIDVGQRDQAQAYGYTVVDAGTVVATHLNHLINGHAHELLGRQEVQQLIERIGKDAPKLIEDLVPKTVALTTLQKVLQNLLEEQVPIRDMRTIIDAISEHGARVQDPHELTALVRLSLGRAITQSVFPGNGDLEVVGLDANLERILTQALSAGGGTGLEPGLADTLLRETQAAVARQERQGLPAVLLVQHPLRSLLSRFLRRSLPQLKVLSYAEVPDTRNVKMTALIGGQA</sequence>
<dbReference type="AlphaFoldDB" id="A0A5E4RKZ1"/>
<evidence type="ECO:0000256" key="1">
    <source>
        <dbReference type="ARBA" id="ARBA00004651"/>
    </source>
</evidence>
<dbReference type="InterPro" id="IPR006301">
    <property type="entry name" value="FlhA"/>
</dbReference>
<dbReference type="Proteomes" id="UP000333828">
    <property type="component" value="Unassembled WGS sequence"/>
</dbReference>
<evidence type="ECO:0000256" key="3">
    <source>
        <dbReference type="ARBA" id="ARBA00022475"/>
    </source>
</evidence>
<dbReference type="InterPro" id="IPR042193">
    <property type="entry name" value="FHIPEP_3"/>
</dbReference>
<dbReference type="InterPro" id="IPR042196">
    <property type="entry name" value="FHIPEP_4"/>
</dbReference>
<evidence type="ECO:0000313" key="8">
    <source>
        <dbReference type="EMBL" id="VVD62699.1"/>
    </source>
</evidence>
<comment type="similarity">
    <text evidence="2 7">Belongs to the FHIPEP (flagella/HR/invasion proteins export pore) family.</text>
</comment>
<dbReference type="InterPro" id="IPR025505">
    <property type="entry name" value="FHIPEP_CS"/>
</dbReference>
<evidence type="ECO:0000256" key="7">
    <source>
        <dbReference type="RuleBase" id="RU364093"/>
    </source>
</evidence>
<keyword evidence="7" id="KW-0653">Protein transport</keyword>
<reference evidence="8 9" key="1">
    <citation type="submission" date="2019-08" db="EMBL/GenBank/DDBJ databases">
        <authorList>
            <person name="Peeters C."/>
        </authorList>
    </citation>
    <scope>NUCLEOTIDE SEQUENCE [LARGE SCALE GENOMIC DNA]</scope>
    <source>
        <strain evidence="8 9">LMG 31115</strain>
    </source>
</reference>
<proteinExistence type="inferred from homology"/>
<keyword evidence="4 7" id="KW-0812">Transmembrane</keyword>
<dbReference type="Gene3D" id="3.40.30.60">
    <property type="entry name" value="FHIPEP family, domain 1"/>
    <property type="match status" value="1"/>
</dbReference>
<keyword evidence="7" id="KW-1005">Bacterial flagellum biogenesis</keyword>
<feature type="transmembrane region" description="Helical" evidence="7">
    <location>
        <begin position="254"/>
        <end position="276"/>
    </location>
</feature>
<keyword evidence="5 7" id="KW-1133">Transmembrane helix</keyword>
<dbReference type="GO" id="GO:0044780">
    <property type="term" value="P:bacterial-type flagellum assembly"/>
    <property type="evidence" value="ECO:0007669"/>
    <property type="project" value="InterPro"/>
</dbReference>
<keyword evidence="9" id="KW-1185">Reference proteome</keyword>
<dbReference type="PIRSF" id="PIRSF005419">
    <property type="entry name" value="FlhA"/>
    <property type="match status" value="1"/>
</dbReference>
<keyword evidence="6 7" id="KW-0472">Membrane</keyword>
<evidence type="ECO:0000313" key="9">
    <source>
        <dbReference type="Proteomes" id="UP000333828"/>
    </source>
</evidence>
<dbReference type="GO" id="GO:0009306">
    <property type="term" value="P:protein secretion"/>
    <property type="evidence" value="ECO:0007669"/>
    <property type="project" value="InterPro"/>
</dbReference>
<dbReference type="InterPro" id="IPR001712">
    <property type="entry name" value="T3SS_FHIPEP"/>
</dbReference>
<dbReference type="Gene3D" id="3.40.50.12790">
    <property type="entry name" value="FHIPEP family, domain 4"/>
    <property type="match status" value="1"/>
</dbReference>
<dbReference type="PROSITE" id="PS00994">
    <property type="entry name" value="FHIPEP"/>
    <property type="match status" value="1"/>
</dbReference>
<gene>
    <name evidence="7" type="primary">flhA</name>
    <name evidence="8" type="ORF">PIN31115_00178</name>
</gene>
<evidence type="ECO:0000256" key="2">
    <source>
        <dbReference type="ARBA" id="ARBA00008835"/>
    </source>
</evidence>
<evidence type="ECO:0000256" key="5">
    <source>
        <dbReference type="ARBA" id="ARBA00022989"/>
    </source>
</evidence>
<evidence type="ECO:0000256" key="4">
    <source>
        <dbReference type="ARBA" id="ARBA00022692"/>
    </source>
</evidence>
<feature type="transmembrane region" description="Helical" evidence="7">
    <location>
        <begin position="213"/>
        <end position="234"/>
    </location>
</feature>
<dbReference type="InterPro" id="IPR042194">
    <property type="entry name" value="FHIPEP_1"/>
</dbReference>
<evidence type="ECO:0000256" key="6">
    <source>
        <dbReference type="ARBA" id="ARBA00023136"/>
    </source>
</evidence>
<dbReference type="RefSeq" id="WP_150682529.1">
    <property type="nucleotide sequence ID" value="NZ_CABPSI010000001.1"/>
</dbReference>
<dbReference type="Gene3D" id="1.10.8.540">
    <property type="entry name" value="FHIPEP family, domain 3"/>
    <property type="match status" value="1"/>
</dbReference>
<keyword evidence="7" id="KW-1006">Bacterial flagellum protein export</keyword>
<dbReference type="EMBL" id="CABPSI010000001">
    <property type="protein sequence ID" value="VVD62699.1"/>
    <property type="molecule type" value="Genomic_DNA"/>
</dbReference>
<dbReference type="NCBIfam" id="TIGR01398">
    <property type="entry name" value="FlhA"/>
    <property type="match status" value="1"/>
</dbReference>
<feature type="transmembrane region" description="Helical" evidence="7">
    <location>
        <begin position="46"/>
        <end position="67"/>
    </location>
</feature>
<protein>
    <recommendedName>
        <fullName evidence="7">Flagellar biosynthesis protein FlhA</fullName>
    </recommendedName>
</protein>
<keyword evidence="8" id="KW-0969">Cilium</keyword>
<dbReference type="GO" id="GO:0005886">
    <property type="term" value="C:plasma membrane"/>
    <property type="evidence" value="ECO:0007669"/>
    <property type="project" value="UniProtKB-SubCell"/>
</dbReference>
<feature type="transmembrane region" description="Helical" evidence="7">
    <location>
        <begin position="21"/>
        <end position="40"/>
    </location>
</feature>
<comment type="subcellular location">
    <subcellularLocation>
        <location evidence="1 7">Cell membrane</location>
        <topology evidence="1 7">Multi-pass membrane protein</topology>
    </subcellularLocation>
</comment>
<feature type="transmembrane region" description="Helical" evidence="7">
    <location>
        <begin position="288"/>
        <end position="308"/>
    </location>
</feature>
<feature type="transmembrane region" description="Helical" evidence="7">
    <location>
        <begin position="126"/>
        <end position="144"/>
    </location>
</feature>
<organism evidence="8 9">
    <name type="scientific">Pandoraea iniqua</name>
    <dbReference type="NCBI Taxonomy" id="2508288"/>
    <lineage>
        <taxon>Bacteria</taxon>
        <taxon>Pseudomonadati</taxon>
        <taxon>Pseudomonadota</taxon>
        <taxon>Betaproteobacteria</taxon>
        <taxon>Burkholderiales</taxon>
        <taxon>Burkholderiaceae</taxon>
        <taxon>Pandoraea</taxon>
    </lineage>
</organism>
<feature type="transmembrane region" description="Helical" evidence="7">
    <location>
        <begin position="74"/>
        <end position="91"/>
    </location>
</feature>
<dbReference type="PANTHER" id="PTHR30161:SF1">
    <property type="entry name" value="FLAGELLAR BIOSYNTHESIS PROTEIN FLHA-RELATED"/>
    <property type="match status" value="1"/>
</dbReference>